<dbReference type="PANTHER" id="PTHR34294">
    <property type="entry name" value="TRANSCRIPTIONAL REGULATOR-RELATED"/>
    <property type="match status" value="1"/>
</dbReference>
<dbReference type="InterPro" id="IPR037171">
    <property type="entry name" value="NagB/RpiA_transferase-like"/>
</dbReference>
<dbReference type="Gene3D" id="1.10.10.10">
    <property type="entry name" value="Winged helix-like DNA-binding domain superfamily/Winged helix DNA-binding domain"/>
    <property type="match status" value="1"/>
</dbReference>
<keyword evidence="3" id="KW-0238">DNA-binding</keyword>
<dbReference type="InterPro" id="IPR007324">
    <property type="entry name" value="Sugar-bd_dom_put"/>
</dbReference>
<proteinExistence type="inferred from homology"/>
<dbReference type="SUPFAM" id="SSF100950">
    <property type="entry name" value="NagB/RpiA/CoA transferase-like"/>
    <property type="match status" value="1"/>
</dbReference>
<keyword evidence="8" id="KW-1185">Reference proteome</keyword>
<dbReference type="PANTHER" id="PTHR34294:SF5">
    <property type="entry name" value="CENTRAL GLYCOLYTIC GENES REGULATOR"/>
    <property type="match status" value="1"/>
</dbReference>
<dbReference type="Pfam" id="PF04198">
    <property type="entry name" value="Sugar-bind"/>
    <property type="match status" value="1"/>
</dbReference>
<gene>
    <name evidence="7" type="ORF">D4T97_003675</name>
</gene>
<evidence type="ECO:0000256" key="4">
    <source>
        <dbReference type="ARBA" id="ARBA00023163"/>
    </source>
</evidence>
<dbReference type="AlphaFoldDB" id="A0A429Y8E9"/>
<dbReference type="SUPFAM" id="SSF46785">
    <property type="entry name" value="Winged helix' DNA-binding domain"/>
    <property type="match status" value="1"/>
</dbReference>
<protein>
    <submittedName>
        <fullName evidence="7">Uncharacterized protein</fullName>
    </submittedName>
</protein>
<dbReference type="GO" id="GO:0030246">
    <property type="term" value="F:carbohydrate binding"/>
    <property type="evidence" value="ECO:0007669"/>
    <property type="project" value="InterPro"/>
</dbReference>
<feature type="domain" description="Sugar-binding" evidence="5">
    <location>
        <begin position="90"/>
        <end position="340"/>
    </location>
</feature>
<evidence type="ECO:0000313" key="8">
    <source>
        <dbReference type="Proteomes" id="UP000287156"/>
    </source>
</evidence>
<comment type="caution">
    <text evidence="7">The sequence shown here is derived from an EMBL/GenBank/DDBJ whole genome shotgun (WGS) entry which is preliminary data.</text>
</comment>
<comment type="similarity">
    <text evidence="1">Belongs to the SorC transcriptional regulatory family.</text>
</comment>
<evidence type="ECO:0000259" key="6">
    <source>
        <dbReference type="Pfam" id="PF21715"/>
    </source>
</evidence>
<organism evidence="7 8">
    <name type="scientific">Siminovitchia acidinfaciens</name>
    <dbReference type="NCBI Taxonomy" id="2321395"/>
    <lineage>
        <taxon>Bacteria</taxon>
        <taxon>Bacillati</taxon>
        <taxon>Bacillota</taxon>
        <taxon>Bacilli</taxon>
        <taxon>Bacillales</taxon>
        <taxon>Bacillaceae</taxon>
        <taxon>Siminovitchia</taxon>
    </lineage>
</organism>
<evidence type="ECO:0000259" key="5">
    <source>
        <dbReference type="Pfam" id="PF04198"/>
    </source>
</evidence>
<dbReference type="InterPro" id="IPR036390">
    <property type="entry name" value="WH_DNA-bd_sf"/>
</dbReference>
<dbReference type="Gene3D" id="3.40.50.1360">
    <property type="match status" value="1"/>
</dbReference>
<evidence type="ECO:0000256" key="2">
    <source>
        <dbReference type="ARBA" id="ARBA00023015"/>
    </source>
</evidence>
<sequence length="342" mass="37256">MQNLLKLQKQLVPDLLNDMERRYTILRSIRLTEPVGRRSLASMLDMTERVLRSEVELLKSLHLINFQKAGMHLTTNGRQLLTGLEDVMKDISGIHEIEKQVCSVLGIAETIIVPGDSDKLSLIKNEIGKACARQLERLLDEKNIIAVTGGSTMASVAEALADVDVMGKELLFVPARGGVGVKVSDQANSICAAMAENAGGNHRILYVPDEVSDVLRSTLLQEPSIQEVLSLIESADIVMHGIGEAMKMAERRNTGEEGMNKLKKGHAVGEAFGYYFNCEGKVVHKVSTIGLQLEELPQFKHVIAAAGGNSKAKAIRSYMKNAPKSTILVTDEGAAMEILKGE</sequence>
<dbReference type="EMBL" id="QYTV02000001">
    <property type="protein sequence ID" value="RST77584.1"/>
    <property type="molecule type" value="Genomic_DNA"/>
</dbReference>
<dbReference type="GO" id="GO:0003677">
    <property type="term" value="F:DNA binding"/>
    <property type="evidence" value="ECO:0007669"/>
    <property type="project" value="UniProtKB-KW"/>
</dbReference>
<accession>A0A429Y8E9</accession>
<keyword evidence="4" id="KW-0804">Transcription</keyword>
<dbReference type="OrthoDB" id="9793820at2"/>
<dbReference type="RefSeq" id="WP_126047722.1">
    <property type="nucleotide sequence ID" value="NZ_QYTV02000001.1"/>
</dbReference>
<evidence type="ECO:0000256" key="3">
    <source>
        <dbReference type="ARBA" id="ARBA00023125"/>
    </source>
</evidence>
<dbReference type="InterPro" id="IPR036388">
    <property type="entry name" value="WH-like_DNA-bd_sf"/>
</dbReference>
<evidence type="ECO:0000256" key="1">
    <source>
        <dbReference type="ARBA" id="ARBA00010466"/>
    </source>
</evidence>
<dbReference type="Pfam" id="PF21715">
    <property type="entry name" value="CggR_N"/>
    <property type="match status" value="1"/>
</dbReference>
<reference evidence="7" key="1">
    <citation type="submission" date="2018-12" db="EMBL/GenBank/DDBJ databases">
        <authorList>
            <person name="Sun L."/>
            <person name="Chen Z."/>
        </authorList>
    </citation>
    <scope>NUCLEOTIDE SEQUENCE [LARGE SCALE GENOMIC DNA]</scope>
    <source>
        <strain evidence="7">3-2-2</strain>
    </source>
</reference>
<name>A0A429Y8E9_9BACI</name>
<evidence type="ECO:0000313" key="7">
    <source>
        <dbReference type="EMBL" id="RST77584.1"/>
    </source>
</evidence>
<dbReference type="InterPro" id="IPR051054">
    <property type="entry name" value="SorC_transcr_regulators"/>
</dbReference>
<keyword evidence="2" id="KW-0805">Transcription regulation</keyword>
<dbReference type="InterPro" id="IPR048715">
    <property type="entry name" value="CggR_N"/>
</dbReference>
<dbReference type="Proteomes" id="UP000287156">
    <property type="component" value="Unassembled WGS sequence"/>
</dbReference>
<feature type="domain" description="CggR N-terminal DNA binding" evidence="6">
    <location>
        <begin position="19"/>
        <end position="88"/>
    </location>
</feature>